<dbReference type="InterPro" id="IPR040676">
    <property type="entry name" value="DUF5641"/>
</dbReference>
<evidence type="ECO:0000313" key="5">
    <source>
        <dbReference type="WBParaSite" id="HPLM_0002084001-mRNA-1"/>
    </source>
</evidence>
<dbReference type="STRING" id="6290.A0A0N4X8Z8"/>
<keyword evidence="4" id="KW-1185">Reference proteome</keyword>
<evidence type="ECO:0000313" key="3">
    <source>
        <dbReference type="EMBL" id="VDO86239.1"/>
    </source>
</evidence>
<dbReference type="Proteomes" id="UP000268014">
    <property type="component" value="Unassembled WGS sequence"/>
</dbReference>
<evidence type="ECO:0000256" key="1">
    <source>
        <dbReference type="SAM" id="MobiDB-lite"/>
    </source>
</evidence>
<reference evidence="5" key="1">
    <citation type="submission" date="2017-02" db="UniProtKB">
        <authorList>
            <consortium name="WormBaseParasite"/>
        </authorList>
    </citation>
    <scope>IDENTIFICATION</scope>
</reference>
<dbReference type="WBParaSite" id="HPLM_0002084001-mRNA-1">
    <property type="protein sequence ID" value="HPLM_0002084001-mRNA-1"/>
    <property type="gene ID" value="HPLM_0002084001"/>
</dbReference>
<name>A0A0N4X8Z8_HAEPC</name>
<dbReference type="OMA" id="CALTERY"/>
<evidence type="ECO:0000259" key="2">
    <source>
        <dbReference type="Pfam" id="PF18701"/>
    </source>
</evidence>
<feature type="region of interest" description="Disordered" evidence="1">
    <location>
        <begin position="205"/>
        <end position="245"/>
    </location>
</feature>
<evidence type="ECO:0000313" key="4">
    <source>
        <dbReference type="Proteomes" id="UP000268014"/>
    </source>
</evidence>
<proteinExistence type="predicted"/>
<sequence>MVITYPFENCATDGNDKDYFPPSAVQLKTRQQAEEALKTSHQITEKFWTIWKNQYLTSLREKHKLLMNNKGGTRKIPARNTVVLIYDSTSPRNTWKLGRIHDLSPSENGIIREAHVKLPNGRVIRRPVNFLIPLELQDGTDTEVSPIVNNSRRWENSQVRRSHRYNLRPRRTNHEQSEIQPENSPNDTIEQEYSTNLQAAQFTTKRNNELEDFQRSTSATQPAAEYRDSSIINPPPTKLFTNKKK</sequence>
<accession>A0A0N4X8Z8</accession>
<dbReference type="AlphaFoldDB" id="A0A0N4X8Z8"/>
<feature type="compositionally biased region" description="Polar residues" evidence="1">
    <location>
        <begin position="178"/>
        <end position="189"/>
    </location>
</feature>
<dbReference type="PANTHER" id="PTHR47331">
    <property type="entry name" value="PHD-TYPE DOMAIN-CONTAINING PROTEIN"/>
    <property type="match status" value="1"/>
</dbReference>
<feature type="region of interest" description="Disordered" evidence="1">
    <location>
        <begin position="167"/>
        <end position="189"/>
    </location>
</feature>
<gene>
    <name evidence="3" type="ORF">HPLM_LOCUS20832</name>
</gene>
<organism evidence="5">
    <name type="scientific">Haemonchus placei</name>
    <name type="common">Barber's pole worm</name>
    <dbReference type="NCBI Taxonomy" id="6290"/>
    <lineage>
        <taxon>Eukaryota</taxon>
        <taxon>Metazoa</taxon>
        <taxon>Ecdysozoa</taxon>
        <taxon>Nematoda</taxon>
        <taxon>Chromadorea</taxon>
        <taxon>Rhabditida</taxon>
        <taxon>Rhabditina</taxon>
        <taxon>Rhabditomorpha</taxon>
        <taxon>Strongyloidea</taxon>
        <taxon>Trichostrongylidae</taxon>
        <taxon>Haemonchus</taxon>
    </lineage>
</organism>
<dbReference type="EMBL" id="UZAF01022627">
    <property type="protein sequence ID" value="VDO86239.1"/>
    <property type="molecule type" value="Genomic_DNA"/>
</dbReference>
<feature type="domain" description="DUF5641" evidence="2">
    <location>
        <begin position="38"/>
        <end position="134"/>
    </location>
</feature>
<dbReference type="Pfam" id="PF18701">
    <property type="entry name" value="DUF5641"/>
    <property type="match status" value="1"/>
</dbReference>
<dbReference type="OrthoDB" id="5868911at2759"/>
<reference evidence="3 4" key="2">
    <citation type="submission" date="2018-11" db="EMBL/GenBank/DDBJ databases">
        <authorList>
            <consortium name="Pathogen Informatics"/>
        </authorList>
    </citation>
    <scope>NUCLEOTIDE SEQUENCE [LARGE SCALE GENOMIC DNA]</scope>
    <source>
        <strain evidence="3 4">MHpl1</strain>
    </source>
</reference>
<protein>
    <submittedName>
        <fullName evidence="5">DUF5641 domain-containing protein</fullName>
    </submittedName>
</protein>